<dbReference type="AlphaFoldDB" id="A0A7M1UU54"/>
<protein>
    <submittedName>
        <fullName evidence="1">Uncharacterized protein</fullName>
    </submittedName>
</protein>
<dbReference type="RefSeq" id="WP_193436668.1">
    <property type="nucleotide sequence ID" value="NZ_CP063144.1"/>
</dbReference>
<dbReference type="KEGG" id="tcs:IMZ38_02850"/>
<evidence type="ECO:0000313" key="1">
    <source>
        <dbReference type="EMBL" id="QOR94872.1"/>
    </source>
</evidence>
<sequence length="118" mass="13641">MPLKTIDKRLKKLEEQSKRIGLALRHVLEEFVCRANAGTGCTDLFVSNPGKLRDLLREYYEGNINTVKFLVREMYIVPLLILADEESSGKEEFLTELFIKDPDAFKKEVELLLEKIKP</sequence>
<gene>
    <name evidence="1" type="ORF">IMZ38_02850</name>
</gene>
<reference evidence="1 2" key="1">
    <citation type="submission" date="2020-10" db="EMBL/GenBank/DDBJ databases">
        <title>Complete genome sequence of Thermosphaera aggregans strain 3507.</title>
        <authorList>
            <person name="Zayulina K.S."/>
            <person name="Elcheninov A.G."/>
            <person name="Toshchakov S.V."/>
            <person name="Kublanov I.V."/>
            <person name="Kochetkova T.V."/>
        </authorList>
    </citation>
    <scope>NUCLEOTIDE SEQUENCE [LARGE SCALE GENOMIC DNA]</scope>
    <source>
        <strain evidence="1 2">3507</strain>
    </source>
</reference>
<keyword evidence="2" id="KW-1185">Reference proteome</keyword>
<dbReference type="Proteomes" id="UP000593766">
    <property type="component" value="Chromosome"/>
</dbReference>
<dbReference type="GeneID" id="59454322"/>
<proteinExistence type="predicted"/>
<dbReference type="EMBL" id="CP063144">
    <property type="protein sequence ID" value="QOR94872.1"/>
    <property type="molecule type" value="Genomic_DNA"/>
</dbReference>
<accession>A0A7M1UU54</accession>
<organism evidence="1 2">
    <name type="scientific">Thermosphaera chiliense</name>
    <dbReference type="NCBI Taxonomy" id="3402707"/>
    <lineage>
        <taxon>Archaea</taxon>
        <taxon>Thermoproteota</taxon>
        <taxon>Thermoprotei</taxon>
        <taxon>Desulfurococcales</taxon>
        <taxon>Desulfurococcaceae</taxon>
        <taxon>Thermosphaera</taxon>
    </lineage>
</organism>
<evidence type="ECO:0000313" key="2">
    <source>
        <dbReference type="Proteomes" id="UP000593766"/>
    </source>
</evidence>
<name>A0A7M1UU54_9CREN</name>
<dbReference type="OrthoDB" id="377014at2157"/>